<dbReference type="Pfam" id="PF12802">
    <property type="entry name" value="MarR_2"/>
    <property type="match status" value="1"/>
</dbReference>
<protein>
    <submittedName>
        <fullName evidence="3">Winged helix DNA-binding protein</fullName>
    </submittedName>
</protein>
<keyword evidence="3" id="KW-0238">DNA-binding</keyword>
<proteinExistence type="predicted"/>
<dbReference type="PANTHER" id="PTHR33164:SF43">
    <property type="entry name" value="HTH-TYPE TRANSCRIPTIONAL REPRESSOR YETL"/>
    <property type="match status" value="1"/>
</dbReference>
<keyword evidence="4" id="KW-1185">Reference proteome</keyword>
<evidence type="ECO:0000259" key="2">
    <source>
        <dbReference type="PROSITE" id="PS50995"/>
    </source>
</evidence>
<dbReference type="InterPro" id="IPR036388">
    <property type="entry name" value="WH-like_DNA-bd_sf"/>
</dbReference>
<feature type="region of interest" description="Disordered" evidence="1">
    <location>
        <begin position="179"/>
        <end position="200"/>
    </location>
</feature>
<dbReference type="PROSITE" id="PS50995">
    <property type="entry name" value="HTH_MARR_2"/>
    <property type="match status" value="1"/>
</dbReference>
<organism evidence="3 4">
    <name type="scientific">Tritonibacter aquimaris</name>
    <dbReference type="NCBI Taxonomy" id="2663379"/>
    <lineage>
        <taxon>Bacteria</taxon>
        <taxon>Pseudomonadati</taxon>
        <taxon>Pseudomonadota</taxon>
        <taxon>Alphaproteobacteria</taxon>
        <taxon>Rhodobacterales</taxon>
        <taxon>Paracoccaceae</taxon>
        <taxon>Tritonibacter</taxon>
    </lineage>
</organism>
<dbReference type="AlphaFoldDB" id="A0A844AN82"/>
<evidence type="ECO:0000313" key="4">
    <source>
        <dbReference type="Proteomes" id="UP000436694"/>
    </source>
</evidence>
<dbReference type="GO" id="GO:0003677">
    <property type="term" value="F:DNA binding"/>
    <property type="evidence" value="ECO:0007669"/>
    <property type="project" value="UniProtKB-KW"/>
</dbReference>
<gene>
    <name evidence="3" type="ORF">GG681_15010</name>
</gene>
<feature type="domain" description="HTH marR-type" evidence="2">
    <location>
        <begin position="37"/>
        <end position="170"/>
    </location>
</feature>
<dbReference type="InterPro" id="IPR039422">
    <property type="entry name" value="MarR/SlyA-like"/>
</dbReference>
<sequence>MYCMQNKVCLVKRREDSAMLLNGRLKGMELSQVPHGASVLAVAVFRLSRFLKSQVMRTVSDAGDIGLVSWRILMGLSLVDTATQRELVDFTRMEQAQLSRALKDMCDQGLIDSKPSETDRRARLFFLTEEGRATHQTLLPVVTRITDAIDAALSPEERFQFLEMCSRIERAASSAVTELPDAGQINLNPDSESSPEEVRT</sequence>
<dbReference type="GO" id="GO:0003700">
    <property type="term" value="F:DNA-binding transcription factor activity"/>
    <property type="evidence" value="ECO:0007669"/>
    <property type="project" value="InterPro"/>
</dbReference>
<dbReference type="EMBL" id="WIXK01000009">
    <property type="protein sequence ID" value="MQY43955.1"/>
    <property type="molecule type" value="Genomic_DNA"/>
</dbReference>
<comment type="caution">
    <text evidence="3">The sequence shown here is derived from an EMBL/GenBank/DDBJ whole genome shotgun (WGS) entry which is preliminary data.</text>
</comment>
<reference evidence="3 4" key="1">
    <citation type="submission" date="2019-10" db="EMBL/GenBank/DDBJ databases">
        <title>Epibacterium sp. nov., isolated from seawater.</title>
        <authorList>
            <person name="Zhang X."/>
            <person name="Li N."/>
        </authorList>
    </citation>
    <scope>NUCLEOTIDE SEQUENCE [LARGE SCALE GENOMIC DNA]</scope>
    <source>
        <strain evidence="3 4">SM1969</strain>
    </source>
</reference>
<name>A0A844AN82_9RHOB</name>
<evidence type="ECO:0000256" key="1">
    <source>
        <dbReference type="SAM" id="MobiDB-lite"/>
    </source>
</evidence>
<evidence type="ECO:0000313" key="3">
    <source>
        <dbReference type="EMBL" id="MQY43955.1"/>
    </source>
</evidence>
<dbReference type="GO" id="GO:0006950">
    <property type="term" value="P:response to stress"/>
    <property type="evidence" value="ECO:0007669"/>
    <property type="project" value="TreeGrafter"/>
</dbReference>
<dbReference type="Proteomes" id="UP000436694">
    <property type="component" value="Unassembled WGS sequence"/>
</dbReference>
<dbReference type="Gene3D" id="1.10.10.10">
    <property type="entry name" value="Winged helix-like DNA-binding domain superfamily/Winged helix DNA-binding domain"/>
    <property type="match status" value="1"/>
</dbReference>
<dbReference type="SUPFAM" id="SSF46785">
    <property type="entry name" value="Winged helix' DNA-binding domain"/>
    <property type="match status" value="1"/>
</dbReference>
<dbReference type="PANTHER" id="PTHR33164">
    <property type="entry name" value="TRANSCRIPTIONAL REGULATOR, MARR FAMILY"/>
    <property type="match status" value="1"/>
</dbReference>
<accession>A0A844AN82</accession>
<dbReference type="InterPro" id="IPR036390">
    <property type="entry name" value="WH_DNA-bd_sf"/>
</dbReference>
<dbReference type="SMART" id="SM00347">
    <property type="entry name" value="HTH_MARR"/>
    <property type="match status" value="1"/>
</dbReference>
<dbReference type="InterPro" id="IPR000835">
    <property type="entry name" value="HTH_MarR-typ"/>
</dbReference>